<comment type="similarity">
    <text evidence="6">Belongs to the UPF0758 family.</text>
</comment>
<dbReference type="OrthoDB" id="9804482at2"/>
<proteinExistence type="inferred from homology"/>
<keyword evidence="3" id="KW-0378">Hydrolase</keyword>
<dbReference type="Pfam" id="PF20582">
    <property type="entry name" value="UPF0758_N"/>
    <property type="match status" value="1"/>
</dbReference>
<dbReference type="InterPro" id="IPR046778">
    <property type="entry name" value="UPF0758_N"/>
</dbReference>
<dbReference type="Proteomes" id="UP000094570">
    <property type="component" value="Unassembled WGS sequence"/>
</dbReference>
<evidence type="ECO:0000256" key="5">
    <source>
        <dbReference type="ARBA" id="ARBA00023049"/>
    </source>
</evidence>
<evidence type="ECO:0000256" key="6">
    <source>
        <dbReference type="RuleBase" id="RU003797"/>
    </source>
</evidence>
<evidence type="ECO:0000256" key="1">
    <source>
        <dbReference type="ARBA" id="ARBA00022670"/>
    </source>
</evidence>
<dbReference type="Pfam" id="PF04002">
    <property type="entry name" value="RadC"/>
    <property type="match status" value="1"/>
</dbReference>
<dbReference type="GO" id="GO:0006508">
    <property type="term" value="P:proteolysis"/>
    <property type="evidence" value="ECO:0007669"/>
    <property type="project" value="UniProtKB-KW"/>
</dbReference>
<dbReference type="SUPFAM" id="SSF102712">
    <property type="entry name" value="JAB1/MPN domain"/>
    <property type="match status" value="1"/>
</dbReference>
<dbReference type="InterPro" id="IPR025657">
    <property type="entry name" value="RadC_JAB"/>
</dbReference>
<keyword evidence="2" id="KW-0479">Metal-binding</keyword>
<keyword evidence="5" id="KW-0482">Metalloprotease</keyword>
<evidence type="ECO:0000256" key="4">
    <source>
        <dbReference type="ARBA" id="ARBA00022833"/>
    </source>
</evidence>
<reference evidence="9" key="1">
    <citation type="submission" date="2016-04" db="EMBL/GenBank/DDBJ databases">
        <title>The genome sequence project of a novel Fervidobacterium isolate from a hot spring in Thailand.</title>
        <authorList>
            <person name="Gonzalez J.M."/>
            <person name="Cuecas A."/>
            <person name="Kanoksilapatham W."/>
        </authorList>
    </citation>
    <scope>NUCLEOTIDE SEQUENCE [LARGE SCALE GENOMIC DNA]</scope>
    <source>
        <strain evidence="9">FC2004</strain>
    </source>
</reference>
<dbReference type="EMBL" id="LWAF01000021">
    <property type="protein sequence ID" value="ODN29755.1"/>
    <property type="molecule type" value="Genomic_DNA"/>
</dbReference>
<dbReference type="STRING" id="1008305.A4H02_09060"/>
<dbReference type="InterPro" id="IPR037518">
    <property type="entry name" value="MPN"/>
</dbReference>
<evidence type="ECO:0000313" key="8">
    <source>
        <dbReference type="EMBL" id="ODN29755.1"/>
    </source>
</evidence>
<name>A0A1E3G0K6_9BACT</name>
<dbReference type="CDD" id="cd08071">
    <property type="entry name" value="MPN_DUF2466"/>
    <property type="match status" value="1"/>
</dbReference>
<dbReference type="InterPro" id="IPR020891">
    <property type="entry name" value="UPF0758_CS"/>
</dbReference>
<dbReference type="RefSeq" id="WP_069293854.1">
    <property type="nucleotide sequence ID" value="NZ_CP140110.1"/>
</dbReference>
<organism evidence="8 9">
    <name type="scientific">Fervidobacterium thailandense</name>
    <dbReference type="NCBI Taxonomy" id="1008305"/>
    <lineage>
        <taxon>Bacteria</taxon>
        <taxon>Thermotogati</taxon>
        <taxon>Thermotogota</taxon>
        <taxon>Thermotogae</taxon>
        <taxon>Thermotogales</taxon>
        <taxon>Fervidobacteriaceae</taxon>
        <taxon>Fervidobacterium</taxon>
    </lineage>
</organism>
<dbReference type="GO" id="GO:0046872">
    <property type="term" value="F:metal ion binding"/>
    <property type="evidence" value="ECO:0007669"/>
    <property type="project" value="UniProtKB-KW"/>
</dbReference>
<evidence type="ECO:0000256" key="2">
    <source>
        <dbReference type="ARBA" id="ARBA00022723"/>
    </source>
</evidence>
<dbReference type="NCBIfam" id="TIGR00608">
    <property type="entry name" value="radc"/>
    <property type="match status" value="1"/>
</dbReference>
<comment type="caution">
    <text evidence="8">The sequence shown here is derived from an EMBL/GenBank/DDBJ whole genome shotgun (WGS) entry which is preliminary data.</text>
</comment>
<dbReference type="AlphaFoldDB" id="A0A1E3G0K6"/>
<evidence type="ECO:0000256" key="3">
    <source>
        <dbReference type="ARBA" id="ARBA00022801"/>
    </source>
</evidence>
<keyword evidence="1" id="KW-0645">Protease</keyword>
<dbReference type="PROSITE" id="PS01302">
    <property type="entry name" value="UPF0758"/>
    <property type="match status" value="1"/>
</dbReference>
<sequence length="226" mass="25451">MSLENGPRERLLSEGPEHLANHELIAILLRTGTKSKDVLALSKELYDAFGSSLYTLSRATLHELKNFPGLGDVKAVTLIAAMELAKRLVKEETLREDGICNSPEKVFRLCIDMQSFHQEVARVLFLDSKLRYISSKDISRGTLNASIVHPRDVFREAILRNSAAIVLVHNHPSGDPSPSPEDVEITFRIKKAGEMLGIQLLDHVIVGKTFFSFRRDYREVRWDDVG</sequence>
<gene>
    <name evidence="8" type="ORF">A4H02_09060</name>
</gene>
<dbReference type="Gene3D" id="3.40.140.10">
    <property type="entry name" value="Cytidine Deaminase, domain 2"/>
    <property type="match status" value="1"/>
</dbReference>
<evidence type="ECO:0000313" key="9">
    <source>
        <dbReference type="Proteomes" id="UP000094570"/>
    </source>
</evidence>
<dbReference type="NCBIfam" id="NF000642">
    <property type="entry name" value="PRK00024.1"/>
    <property type="match status" value="1"/>
</dbReference>
<dbReference type="PROSITE" id="PS50249">
    <property type="entry name" value="MPN"/>
    <property type="match status" value="1"/>
</dbReference>
<dbReference type="PANTHER" id="PTHR30471:SF3">
    <property type="entry name" value="UPF0758 PROTEIN YEES-RELATED"/>
    <property type="match status" value="1"/>
</dbReference>
<dbReference type="GO" id="GO:0008237">
    <property type="term" value="F:metallopeptidase activity"/>
    <property type="evidence" value="ECO:0007669"/>
    <property type="project" value="UniProtKB-KW"/>
</dbReference>
<evidence type="ECO:0000259" key="7">
    <source>
        <dbReference type="PROSITE" id="PS50249"/>
    </source>
</evidence>
<dbReference type="PANTHER" id="PTHR30471">
    <property type="entry name" value="DNA REPAIR PROTEIN RADC"/>
    <property type="match status" value="1"/>
</dbReference>
<keyword evidence="9" id="KW-1185">Reference proteome</keyword>
<protein>
    <recommendedName>
        <fullName evidence="7">MPN domain-containing protein</fullName>
    </recommendedName>
</protein>
<dbReference type="InterPro" id="IPR001405">
    <property type="entry name" value="UPF0758"/>
</dbReference>
<keyword evidence="4" id="KW-0862">Zinc</keyword>
<feature type="domain" description="MPN" evidence="7">
    <location>
        <begin position="99"/>
        <end position="226"/>
    </location>
</feature>
<accession>A0A1E3G0K6</accession>